<dbReference type="Pfam" id="PF00646">
    <property type="entry name" value="F-box"/>
    <property type="match status" value="1"/>
</dbReference>
<evidence type="ECO:0000259" key="1">
    <source>
        <dbReference type="Pfam" id="PF00646"/>
    </source>
</evidence>
<proteinExistence type="predicted"/>
<dbReference type="SUPFAM" id="SSF81383">
    <property type="entry name" value="F-box domain"/>
    <property type="match status" value="1"/>
</dbReference>
<name>A0A0G4PW95_PENC3</name>
<dbReference type="STRING" id="1429867.A0A0G4PW95"/>
<dbReference type="InterPro" id="IPR036047">
    <property type="entry name" value="F-box-like_dom_sf"/>
</dbReference>
<evidence type="ECO:0000313" key="3">
    <source>
        <dbReference type="Proteomes" id="UP000053732"/>
    </source>
</evidence>
<sequence length="94" mass="10919">MAHTIMPALPLELWGCITSYLSNSDIKNLRLTCVQFKNASILRIDRVFLSANPLNVKVFRCIAGHKKFRHSITEIIWRRAWPGAPRIQRIYRGK</sequence>
<protein>
    <submittedName>
        <fullName evidence="2">Immunoglobulin/major histocompatibility complex, conserved site</fullName>
    </submittedName>
</protein>
<gene>
    <name evidence="2" type="ORF">PCAMFM013_S051g000042</name>
</gene>
<dbReference type="EMBL" id="HG793184">
    <property type="protein sequence ID" value="CRL30439.1"/>
    <property type="molecule type" value="Genomic_DNA"/>
</dbReference>
<reference evidence="2 3" key="1">
    <citation type="journal article" date="2014" name="Nat. Commun.">
        <title>Multiple recent horizontal transfers of a large genomic region in cheese making fungi.</title>
        <authorList>
            <person name="Cheeseman K."/>
            <person name="Ropars J."/>
            <person name="Renault P."/>
            <person name="Dupont J."/>
            <person name="Gouzy J."/>
            <person name="Branca A."/>
            <person name="Abraham A.L."/>
            <person name="Ceppi M."/>
            <person name="Conseiller E."/>
            <person name="Debuchy R."/>
            <person name="Malagnac F."/>
            <person name="Goarin A."/>
            <person name="Silar P."/>
            <person name="Lacoste S."/>
            <person name="Sallet E."/>
            <person name="Bensimon A."/>
            <person name="Giraud T."/>
            <person name="Brygoo Y."/>
        </authorList>
    </citation>
    <scope>NUCLEOTIDE SEQUENCE [LARGE SCALE GENOMIC DNA]</scope>
    <source>
        <strain evidence="3">FM 013</strain>
    </source>
</reference>
<feature type="domain" description="F-box" evidence="1">
    <location>
        <begin position="8"/>
        <end position="39"/>
    </location>
</feature>
<accession>A0A0G4PW95</accession>
<dbReference type="AlphaFoldDB" id="A0A0G4PW95"/>
<keyword evidence="3" id="KW-1185">Reference proteome</keyword>
<evidence type="ECO:0000313" key="2">
    <source>
        <dbReference type="EMBL" id="CRL30439.1"/>
    </source>
</evidence>
<dbReference type="InterPro" id="IPR001810">
    <property type="entry name" value="F-box_dom"/>
</dbReference>
<organism evidence="2 3">
    <name type="scientific">Penicillium camemberti (strain FM 013)</name>
    <dbReference type="NCBI Taxonomy" id="1429867"/>
    <lineage>
        <taxon>Eukaryota</taxon>
        <taxon>Fungi</taxon>
        <taxon>Dikarya</taxon>
        <taxon>Ascomycota</taxon>
        <taxon>Pezizomycotina</taxon>
        <taxon>Eurotiomycetes</taxon>
        <taxon>Eurotiomycetidae</taxon>
        <taxon>Eurotiales</taxon>
        <taxon>Aspergillaceae</taxon>
        <taxon>Penicillium</taxon>
    </lineage>
</organism>
<dbReference type="Proteomes" id="UP000053732">
    <property type="component" value="Unassembled WGS sequence"/>
</dbReference>